<sequence>MLALAACKKDTYTTKPQLTFKSVNGTSFGPNSAIIFSIEFTDKEGDIQDSIWVQKVTRVSGCNNFSDRVKIPSFTATNNLKGTFEIGYSTGNVPGSNFTVIPTCSKTDTCFFRFWASDIAKNKSDTVVSPNIIIRR</sequence>
<gene>
    <name evidence="1" type="ORF">KACHI17_11230</name>
</gene>
<dbReference type="EMBL" id="AP029612">
    <property type="protein sequence ID" value="BFG70242.1"/>
    <property type="molecule type" value="Genomic_DNA"/>
</dbReference>
<name>A0AAT9GI25_9BACT</name>
<organism evidence="1">
    <name type="scientific">Sediminibacterium sp. KACHI17</name>
    <dbReference type="NCBI Taxonomy" id="1751071"/>
    <lineage>
        <taxon>Bacteria</taxon>
        <taxon>Pseudomonadati</taxon>
        <taxon>Bacteroidota</taxon>
        <taxon>Chitinophagia</taxon>
        <taxon>Chitinophagales</taxon>
        <taxon>Chitinophagaceae</taxon>
        <taxon>Sediminibacterium</taxon>
    </lineage>
</organism>
<protein>
    <recommendedName>
        <fullName evidence="2">DUF4625 domain-containing protein</fullName>
    </recommendedName>
</protein>
<proteinExistence type="predicted"/>
<evidence type="ECO:0008006" key="2">
    <source>
        <dbReference type="Google" id="ProtNLM"/>
    </source>
</evidence>
<reference evidence="1" key="1">
    <citation type="submission" date="2024-02" db="EMBL/GenBank/DDBJ databases">
        <title>Sediminibacterium planktonica sp. nov. and Sediminibacterium longus sp. nov., isolated from surface lake and river water.</title>
        <authorList>
            <person name="Watanabe K."/>
            <person name="Takemine S."/>
            <person name="Ishii Y."/>
            <person name="Ogata Y."/>
            <person name="Shindo C."/>
            <person name="Suda W."/>
        </authorList>
    </citation>
    <scope>NUCLEOTIDE SEQUENCE</scope>
    <source>
        <strain evidence="1">KACHI17</strain>
    </source>
</reference>
<evidence type="ECO:0000313" key="1">
    <source>
        <dbReference type="EMBL" id="BFG70242.1"/>
    </source>
</evidence>
<dbReference type="AlphaFoldDB" id="A0AAT9GI25"/>
<accession>A0AAT9GI25</accession>